<feature type="chain" id="PRO_5046951171" evidence="13">
    <location>
        <begin position="26"/>
        <end position="738"/>
    </location>
</feature>
<feature type="signal peptide" evidence="13">
    <location>
        <begin position="1"/>
        <end position="25"/>
    </location>
</feature>
<dbReference type="PANTHER" id="PTHR32552">
    <property type="entry name" value="FERRICHROME IRON RECEPTOR-RELATED"/>
    <property type="match status" value="1"/>
</dbReference>
<name>A0ABW3C104_SPHXN</name>
<organism evidence="16 17">
    <name type="scientific">Sphingosinicella xenopeptidilytica</name>
    <dbReference type="NCBI Taxonomy" id="364098"/>
    <lineage>
        <taxon>Bacteria</taxon>
        <taxon>Pseudomonadati</taxon>
        <taxon>Pseudomonadota</taxon>
        <taxon>Alphaproteobacteria</taxon>
        <taxon>Sphingomonadales</taxon>
        <taxon>Sphingosinicellaceae</taxon>
        <taxon>Sphingosinicella</taxon>
    </lineage>
</organism>
<evidence type="ECO:0000256" key="11">
    <source>
        <dbReference type="PROSITE-ProRule" id="PRU01360"/>
    </source>
</evidence>
<evidence type="ECO:0000256" key="13">
    <source>
        <dbReference type="SAM" id="SignalP"/>
    </source>
</evidence>
<evidence type="ECO:0000256" key="6">
    <source>
        <dbReference type="ARBA" id="ARBA00023004"/>
    </source>
</evidence>
<keyword evidence="2 11" id="KW-0813">Transport</keyword>
<evidence type="ECO:0000256" key="9">
    <source>
        <dbReference type="ARBA" id="ARBA00023136"/>
    </source>
</evidence>
<dbReference type="EMBL" id="JBHTIK010000002">
    <property type="protein sequence ID" value="MFD0847294.1"/>
    <property type="molecule type" value="Genomic_DNA"/>
</dbReference>
<keyword evidence="7" id="KW-0406">Ion transport</keyword>
<feature type="domain" description="TonB-dependent receptor plug" evidence="15">
    <location>
        <begin position="54"/>
        <end position="159"/>
    </location>
</feature>
<accession>A0ABW3C104</accession>
<dbReference type="InterPro" id="IPR012910">
    <property type="entry name" value="Plug_dom"/>
</dbReference>
<dbReference type="SUPFAM" id="SSF56935">
    <property type="entry name" value="Porins"/>
    <property type="match status" value="1"/>
</dbReference>
<dbReference type="InterPro" id="IPR039426">
    <property type="entry name" value="TonB-dep_rcpt-like"/>
</dbReference>
<dbReference type="Gene3D" id="2.40.170.20">
    <property type="entry name" value="TonB-dependent receptor, beta-barrel domain"/>
    <property type="match status" value="1"/>
</dbReference>
<dbReference type="PROSITE" id="PS52016">
    <property type="entry name" value="TONB_DEPENDENT_REC_3"/>
    <property type="match status" value="1"/>
</dbReference>
<comment type="similarity">
    <text evidence="11 12">Belongs to the TonB-dependent receptor family.</text>
</comment>
<evidence type="ECO:0000256" key="7">
    <source>
        <dbReference type="ARBA" id="ARBA00023065"/>
    </source>
</evidence>
<dbReference type="Pfam" id="PF00593">
    <property type="entry name" value="TonB_dep_Rec_b-barrel"/>
    <property type="match status" value="1"/>
</dbReference>
<evidence type="ECO:0000313" key="16">
    <source>
        <dbReference type="EMBL" id="MFD0847294.1"/>
    </source>
</evidence>
<keyword evidence="17" id="KW-1185">Reference proteome</keyword>
<sequence>MSKRVYWTALLSSGVIAMSAGIAQAQSQAEASRDSTTDSLGAIVITAQRREESVQDAALSITALGGDTLLNRQITSVEALSKAIPNVDFGTFGGSARIAVRGIGFDTINPGAEGRIAYHLDGVYIGRPAAQIGTFFDVERVEVLRGPQGTLYGRNATGGSINVISRKPKDHLEGYARVGYGNYDRMTFEGALGGPLAEGVRARVAVQAEDRDGYGTNLHTGHDIDDSRRWGVRGTLSFDLGPTATLDLTADYYRENDRNYGNHFLGAGNDFIPPVGLALGGTVPDKARDIDDVYEPRNRREFWGVAANFEAELGDLTLRAISAYRDSDMYLRTELDVTSLPLTLFDFTERAKQFSQEVQLSGDYSWGSFVAGVYYFDEKIFGGSEIPFSGLVFGMSEPLLEAYEAFGDTHTKAAAAFGQVDIHVTDTLTAVVGLRYSWEKKSVDDYGQFDLSRLYAPDNPPLPIVSRQASTSDNSITPKLGLEWRPVDDVMVYATVSKGFKSGGFNLGDNLPPFEPETIWAYEAGLKSTFADGRVRFNAAGFYYDYSNLQVSKVIGTSVTIVNAAGSEIYGIEADLNVMPVDGLQFDISGALLHSEYKDFSTPDPARPELITPENPTGTVVLDGNHLTQAPKRSFSAGVQYEMEIGDVTLTPRGELTYQSRVFFTPFNLDRVSRAPNTKLNAFLTIEKGPWTASLYGRNLTNRRTIGNALVASALAGFPVIGTYDPPRTYGVELGVRF</sequence>
<evidence type="ECO:0000256" key="10">
    <source>
        <dbReference type="ARBA" id="ARBA00023237"/>
    </source>
</evidence>
<evidence type="ECO:0000256" key="12">
    <source>
        <dbReference type="RuleBase" id="RU003357"/>
    </source>
</evidence>
<keyword evidence="10 11" id="KW-0998">Cell outer membrane</keyword>
<keyword evidence="9 11" id="KW-0472">Membrane</keyword>
<keyword evidence="5 11" id="KW-0812">Transmembrane</keyword>
<feature type="domain" description="TonB-dependent receptor-like beta-barrel" evidence="14">
    <location>
        <begin position="237"/>
        <end position="700"/>
    </location>
</feature>
<keyword evidence="4" id="KW-0410">Iron transport</keyword>
<dbReference type="CDD" id="cd01347">
    <property type="entry name" value="ligand_gated_channel"/>
    <property type="match status" value="1"/>
</dbReference>
<evidence type="ECO:0000256" key="4">
    <source>
        <dbReference type="ARBA" id="ARBA00022496"/>
    </source>
</evidence>
<reference evidence="17" key="1">
    <citation type="journal article" date="2019" name="Int. J. Syst. Evol. Microbiol.">
        <title>The Global Catalogue of Microorganisms (GCM) 10K type strain sequencing project: providing services to taxonomists for standard genome sequencing and annotation.</title>
        <authorList>
            <consortium name="The Broad Institute Genomics Platform"/>
            <consortium name="The Broad Institute Genome Sequencing Center for Infectious Disease"/>
            <person name="Wu L."/>
            <person name="Ma J."/>
        </authorList>
    </citation>
    <scope>NUCLEOTIDE SEQUENCE [LARGE SCALE GENOMIC DNA]</scope>
    <source>
        <strain evidence="17">CCUG 52537</strain>
    </source>
</reference>
<evidence type="ECO:0000259" key="15">
    <source>
        <dbReference type="Pfam" id="PF07715"/>
    </source>
</evidence>
<comment type="caution">
    <text evidence="16">The sequence shown here is derived from an EMBL/GenBank/DDBJ whole genome shotgun (WGS) entry which is preliminary data.</text>
</comment>
<gene>
    <name evidence="16" type="ORF">ACFQ00_03080</name>
</gene>
<dbReference type="PANTHER" id="PTHR32552:SF81">
    <property type="entry name" value="TONB-DEPENDENT OUTER MEMBRANE RECEPTOR"/>
    <property type="match status" value="1"/>
</dbReference>
<comment type="subcellular location">
    <subcellularLocation>
        <location evidence="1 11">Cell outer membrane</location>
        <topology evidence="1 11">Multi-pass membrane protein</topology>
    </subcellularLocation>
</comment>
<evidence type="ECO:0000256" key="8">
    <source>
        <dbReference type="ARBA" id="ARBA00023077"/>
    </source>
</evidence>
<keyword evidence="16" id="KW-0675">Receptor</keyword>
<dbReference type="Pfam" id="PF07715">
    <property type="entry name" value="Plug"/>
    <property type="match status" value="1"/>
</dbReference>
<keyword evidence="8 12" id="KW-0798">TonB box</keyword>
<evidence type="ECO:0000256" key="1">
    <source>
        <dbReference type="ARBA" id="ARBA00004571"/>
    </source>
</evidence>
<evidence type="ECO:0000256" key="2">
    <source>
        <dbReference type="ARBA" id="ARBA00022448"/>
    </source>
</evidence>
<keyword evidence="13" id="KW-0732">Signal</keyword>
<protein>
    <submittedName>
        <fullName evidence="16">TonB-dependent receptor</fullName>
    </submittedName>
</protein>
<dbReference type="RefSeq" id="WP_381486050.1">
    <property type="nucleotide sequence ID" value="NZ_JBHTIK010000002.1"/>
</dbReference>
<keyword evidence="3 11" id="KW-1134">Transmembrane beta strand</keyword>
<dbReference type="InterPro" id="IPR000531">
    <property type="entry name" value="Beta-barrel_TonB"/>
</dbReference>
<dbReference type="Proteomes" id="UP001597124">
    <property type="component" value="Unassembled WGS sequence"/>
</dbReference>
<evidence type="ECO:0000256" key="3">
    <source>
        <dbReference type="ARBA" id="ARBA00022452"/>
    </source>
</evidence>
<proteinExistence type="inferred from homology"/>
<evidence type="ECO:0000256" key="5">
    <source>
        <dbReference type="ARBA" id="ARBA00022692"/>
    </source>
</evidence>
<evidence type="ECO:0000313" key="17">
    <source>
        <dbReference type="Proteomes" id="UP001597124"/>
    </source>
</evidence>
<keyword evidence="6" id="KW-0408">Iron</keyword>
<dbReference type="InterPro" id="IPR036942">
    <property type="entry name" value="Beta-barrel_TonB_sf"/>
</dbReference>
<evidence type="ECO:0000259" key="14">
    <source>
        <dbReference type="Pfam" id="PF00593"/>
    </source>
</evidence>